<dbReference type="InterPro" id="IPR029055">
    <property type="entry name" value="Ntn_hydrolases_N"/>
</dbReference>
<keyword evidence="3" id="KW-0378">Hydrolase</keyword>
<dbReference type="CDD" id="cd01908">
    <property type="entry name" value="YafJ"/>
    <property type="match status" value="1"/>
</dbReference>
<dbReference type="GO" id="GO:0016787">
    <property type="term" value="F:hydrolase activity"/>
    <property type="evidence" value="ECO:0007669"/>
    <property type="project" value="UniProtKB-KW"/>
</dbReference>
<dbReference type="GO" id="GO:0016740">
    <property type="term" value="F:transferase activity"/>
    <property type="evidence" value="ECO:0007669"/>
    <property type="project" value="UniProtKB-KW"/>
</dbReference>
<proteinExistence type="predicted"/>
<evidence type="ECO:0000256" key="1">
    <source>
        <dbReference type="ARBA" id="ARBA00022962"/>
    </source>
</evidence>
<name>A0A839RMC7_9ACTN</name>
<dbReference type="Gene3D" id="3.60.20.10">
    <property type="entry name" value="Glutamine Phosphoribosylpyrophosphate, subunit 1, domain 1"/>
    <property type="match status" value="1"/>
</dbReference>
<dbReference type="InterPro" id="IPR052373">
    <property type="entry name" value="Gamma-glu_amide_hydrolase"/>
</dbReference>
<dbReference type="GO" id="GO:0052699">
    <property type="term" value="P:ergothioneine biosynthetic process"/>
    <property type="evidence" value="ECO:0007669"/>
    <property type="project" value="InterPro"/>
</dbReference>
<dbReference type="EC" id="3.5.1.118" evidence="3"/>
<evidence type="ECO:0000259" key="2">
    <source>
        <dbReference type="PROSITE" id="PS51278"/>
    </source>
</evidence>
<reference evidence="3 4" key="1">
    <citation type="submission" date="2020-08" db="EMBL/GenBank/DDBJ databases">
        <title>Sequencing the genomes of 1000 actinobacteria strains.</title>
        <authorList>
            <person name="Klenk H.-P."/>
        </authorList>
    </citation>
    <scope>NUCLEOTIDE SEQUENCE [LARGE SCALE GENOMIC DNA]</scope>
    <source>
        <strain evidence="3 4">DSM 45258</strain>
    </source>
</reference>
<dbReference type="Pfam" id="PF13230">
    <property type="entry name" value="GATase_4"/>
    <property type="match status" value="1"/>
</dbReference>
<keyword evidence="4" id="KW-1185">Reference proteome</keyword>
<dbReference type="PANTHER" id="PTHR43187:SF2">
    <property type="entry name" value="GAMMA-GLUTAMYL-HERCYNYLCYSTEINE SULFOXIDE HYDROLASE"/>
    <property type="match status" value="1"/>
</dbReference>
<evidence type="ECO:0000313" key="3">
    <source>
        <dbReference type="EMBL" id="MBB3037183.1"/>
    </source>
</evidence>
<dbReference type="PANTHER" id="PTHR43187">
    <property type="entry name" value="GLUTAMINE AMIDOTRANSFERASE DUG3-RELATED"/>
    <property type="match status" value="1"/>
</dbReference>
<organism evidence="3 4">
    <name type="scientific">Hoyosella altamirensis</name>
    <dbReference type="NCBI Taxonomy" id="616997"/>
    <lineage>
        <taxon>Bacteria</taxon>
        <taxon>Bacillati</taxon>
        <taxon>Actinomycetota</taxon>
        <taxon>Actinomycetes</taxon>
        <taxon>Mycobacteriales</taxon>
        <taxon>Hoyosellaceae</taxon>
        <taxon>Hoyosella</taxon>
    </lineage>
</organism>
<protein>
    <submittedName>
        <fullName evidence="3">Glutamine amidotransferase</fullName>
        <ecNumber evidence="3">3.5.1.118</ecNumber>
    </submittedName>
</protein>
<gene>
    <name evidence="3" type="ORF">FHU29_001617</name>
</gene>
<dbReference type="InterPro" id="IPR017932">
    <property type="entry name" value="GATase_2_dom"/>
</dbReference>
<keyword evidence="3" id="KW-0808">Transferase</keyword>
<evidence type="ECO:0000313" key="4">
    <source>
        <dbReference type="Proteomes" id="UP000567922"/>
    </source>
</evidence>
<dbReference type="AlphaFoldDB" id="A0A839RMC7"/>
<sequence length="239" mass="25662">MSVRDLLTDGEHSLLNQSFQPRDMRRGGVINADGYGAAWWDSSDLRRYRSIKPIWADASGFETLGAVGGNAVLAAVRSATIGMPVIETACAPFIDGSWAFSHNGFVAGWPASLAEQARDLPVTDLMTLEAPTDSAVLWALLRHQCAPDASTGEWAAAVAELTNRVRESAPGSRLNFLLSNGLQIIATTCVHALSVLLTDDSVLVASEPTTDDKGWRHIKDGQLIVAEPGRLSITPLNRQ</sequence>
<feature type="domain" description="Glutamine amidotransferase type-2" evidence="2">
    <location>
        <begin position="1"/>
        <end position="239"/>
    </location>
</feature>
<dbReference type="InterPro" id="IPR017808">
    <property type="entry name" value="EgtC"/>
</dbReference>
<dbReference type="InterPro" id="IPR026869">
    <property type="entry name" value="EgtC-like"/>
</dbReference>
<dbReference type="SUPFAM" id="SSF56235">
    <property type="entry name" value="N-terminal nucleophile aminohydrolases (Ntn hydrolases)"/>
    <property type="match status" value="1"/>
</dbReference>
<dbReference type="NCBIfam" id="TIGR03442">
    <property type="entry name" value="ergothioneine biosynthesis protein EgtC"/>
    <property type="match status" value="1"/>
</dbReference>
<keyword evidence="1 3" id="KW-0315">Glutamine amidotransferase</keyword>
<dbReference type="Proteomes" id="UP000567922">
    <property type="component" value="Unassembled WGS sequence"/>
</dbReference>
<dbReference type="PROSITE" id="PS51278">
    <property type="entry name" value="GATASE_TYPE_2"/>
    <property type="match status" value="1"/>
</dbReference>
<dbReference type="EMBL" id="JACHWS010000001">
    <property type="protein sequence ID" value="MBB3037183.1"/>
    <property type="molecule type" value="Genomic_DNA"/>
</dbReference>
<accession>A0A839RMC7</accession>
<comment type="caution">
    <text evidence="3">The sequence shown here is derived from an EMBL/GenBank/DDBJ whole genome shotgun (WGS) entry which is preliminary data.</text>
</comment>